<keyword evidence="5" id="KW-0238">DNA-binding</keyword>
<dbReference type="AlphaFoldDB" id="X1EII7"/>
<sequence>APHFELFCMPAAESVTAFGRDAIIRTKEKSEEMGIRVLYGDTDSVFLDNPSKEQQEELVKWSSEVLGIDLEVEKTYKYVALSDRKKNYIGIYKDGRVEVKGLSGKKRNTPDYAQEAFRKMLEVLSHVDDHAGFEAAKEDIREIVNTVIDRLEGKTEPYSPEELAFRIQLTKRLSEYPTDTPHVRAAKMIVEQTGDPSKVLPGTIIEFIRVKGTGG</sequence>
<evidence type="ECO:0000256" key="4">
    <source>
        <dbReference type="ARBA" id="ARBA00022932"/>
    </source>
</evidence>
<dbReference type="SUPFAM" id="SSF56672">
    <property type="entry name" value="DNA/RNA polymerases"/>
    <property type="match status" value="1"/>
</dbReference>
<dbReference type="EMBL" id="BARU01013108">
    <property type="protein sequence ID" value="GAH33131.1"/>
    <property type="molecule type" value="Genomic_DNA"/>
</dbReference>
<feature type="domain" description="DNA-directed DNA polymerase family B multifunctional" evidence="7">
    <location>
        <begin position="5"/>
        <end position="211"/>
    </location>
</feature>
<dbReference type="Pfam" id="PF00136">
    <property type="entry name" value="DNA_pol_B"/>
    <property type="match status" value="1"/>
</dbReference>
<dbReference type="InterPro" id="IPR042087">
    <property type="entry name" value="DNA_pol_B_thumb"/>
</dbReference>
<dbReference type="InterPro" id="IPR006134">
    <property type="entry name" value="DNA-dir_DNA_pol_B_multi_dom"/>
</dbReference>
<evidence type="ECO:0000313" key="8">
    <source>
        <dbReference type="EMBL" id="GAH33131.1"/>
    </source>
</evidence>
<dbReference type="Gene3D" id="1.10.132.60">
    <property type="entry name" value="DNA polymerase family B, C-terminal domain"/>
    <property type="match status" value="1"/>
</dbReference>
<dbReference type="PANTHER" id="PTHR10322">
    <property type="entry name" value="DNA POLYMERASE CATALYTIC SUBUNIT"/>
    <property type="match status" value="1"/>
</dbReference>
<dbReference type="Gene3D" id="3.90.1600.10">
    <property type="entry name" value="Palm domain of DNA polymerase"/>
    <property type="match status" value="1"/>
</dbReference>
<dbReference type="PROSITE" id="PS00116">
    <property type="entry name" value="DNA_POLYMERASE_B"/>
    <property type="match status" value="1"/>
</dbReference>
<comment type="caution">
    <text evidence="8">The sequence shown here is derived from an EMBL/GenBank/DDBJ whole genome shotgun (WGS) entry which is preliminary data.</text>
</comment>
<keyword evidence="3" id="KW-0548">Nucleotidyltransferase</keyword>
<evidence type="ECO:0000256" key="2">
    <source>
        <dbReference type="ARBA" id="ARBA00022679"/>
    </source>
</evidence>
<dbReference type="InterPro" id="IPR017964">
    <property type="entry name" value="DNA-dir_DNA_pol_B_CS"/>
</dbReference>
<feature type="non-terminal residue" evidence="8">
    <location>
        <position position="215"/>
    </location>
</feature>
<evidence type="ECO:0000256" key="3">
    <source>
        <dbReference type="ARBA" id="ARBA00022695"/>
    </source>
</evidence>
<dbReference type="GO" id="GO:0006261">
    <property type="term" value="P:DNA-templated DNA replication"/>
    <property type="evidence" value="ECO:0007669"/>
    <property type="project" value="TreeGrafter"/>
</dbReference>
<protein>
    <recommendedName>
        <fullName evidence="1">DNA-directed DNA polymerase</fullName>
        <ecNumber evidence="1">2.7.7.7</ecNumber>
    </recommendedName>
</protein>
<dbReference type="GO" id="GO:0003677">
    <property type="term" value="F:DNA binding"/>
    <property type="evidence" value="ECO:0007669"/>
    <property type="project" value="UniProtKB-KW"/>
</dbReference>
<evidence type="ECO:0000256" key="5">
    <source>
        <dbReference type="ARBA" id="ARBA00023125"/>
    </source>
</evidence>
<reference evidence="8" key="1">
    <citation type="journal article" date="2014" name="Front. Microbiol.">
        <title>High frequency of phylogenetically diverse reductive dehalogenase-homologous genes in deep subseafloor sedimentary metagenomes.</title>
        <authorList>
            <person name="Kawai M."/>
            <person name="Futagami T."/>
            <person name="Toyoda A."/>
            <person name="Takaki Y."/>
            <person name="Nishi S."/>
            <person name="Hori S."/>
            <person name="Arai W."/>
            <person name="Tsubouchi T."/>
            <person name="Morono Y."/>
            <person name="Uchiyama I."/>
            <person name="Ito T."/>
            <person name="Fujiyama A."/>
            <person name="Inagaki F."/>
            <person name="Takami H."/>
        </authorList>
    </citation>
    <scope>NUCLEOTIDE SEQUENCE</scope>
    <source>
        <strain evidence="8">Expedition CK06-06</strain>
    </source>
</reference>
<organism evidence="8">
    <name type="scientific">marine sediment metagenome</name>
    <dbReference type="NCBI Taxonomy" id="412755"/>
    <lineage>
        <taxon>unclassified sequences</taxon>
        <taxon>metagenomes</taxon>
        <taxon>ecological metagenomes</taxon>
    </lineage>
</organism>
<feature type="non-terminal residue" evidence="8">
    <location>
        <position position="1"/>
    </location>
</feature>
<evidence type="ECO:0000256" key="1">
    <source>
        <dbReference type="ARBA" id="ARBA00012417"/>
    </source>
</evidence>
<dbReference type="GO" id="GO:0000166">
    <property type="term" value="F:nucleotide binding"/>
    <property type="evidence" value="ECO:0007669"/>
    <property type="project" value="InterPro"/>
</dbReference>
<dbReference type="InterPro" id="IPR043502">
    <property type="entry name" value="DNA/RNA_pol_sf"/>
</dbReference>
<keyword evidence="4" id="KW-0239">DNA-directed DNA polymerase</keyword>
<comment type="catalytic activity">
    <reaction evidence="6">
        <text>DNA(n) + a 2'-deoxyribonucleoside 5'-triphosphate = DNA(n+1) + diphosphate</text>
        <dbReference type="Rhea" id="RHEA:22508"/>
        <dbReference type="Rhea" id="RHEA-COMP:17339"/>
        <dbReference type="Rhea" id="RHEA-COMP:17340"/>
        <dbReference type="ChEBI" id="CHEBI:33019"/>
        <dbReference type="ChEBI" id="CHEBI:61560"/>
        <dbReference type="ChEBI" id="CHEBI:173112"/>
        <dbReference type="EC" id="2.7.7.7"/>
    </reaction>
</comment>
<dbReference type="PANTHER" id="PTHR10322:SF20">
    <property type="entry name" value="DNA POLYMERASE 1"/>
    <property type="match status" value="1"/>
</dbReference>
<proteinExistence type="predicted"/>
<keyword evidence="2" id="KW-0808">Transferase</keyword>
<dbReference type="InterPro" id="IPR050240">
    <property type="entry name" value="DNA_pol_type-B"/>
</dbReference>
<evidence type="ECO:0000259" key="7">
    <source>
        <dbReference type="Pfam" id="PF00136"/>
    </source>
</evidence>
<accession>X1EII7</accession>
<dbReference type="EC" id="2.7.7.7" evidence="1"/>
<gene>
    <name evidence="8" type="ORF">S03H2_23851</name>
</gene>
<dbReference type="InterPro" id="IPR023211">
    <property type="entry name" value="DNA_pol_palm_dom_sf"/>
</dbReference>
<dbReference type="GO" id="GO:0003887">
    <property type="term" value="F:DNA-directed DNA polymerase activity"/>
    <property type="evidence" value="ECO:0007669"/>
    <property type="project" value="UniProtKB-KW"/>
</dbReference>
<evidence type="ECO:0000256" key="6">
    <source>
        <dbReference type="ARBA" id="ARBA00049244"/>
    </source>
</evidence>
<name>X1EII7_9ZZZZ</name>